<name>A0A381U3F1_9ZZZZ</name>
<evidence type="ECO:0000313" key="1">
    <source>
        <dbReference type="EMBL" id="SVA21837.1"/>
    </source>
</evidence>
<evidence type="ECO:0008006" key="2">
    <source>
        <dbReference type="Google" id="ProtNLM"/>
    </source>
</evidence>
<proteinExistence type="predicted"/>
<feature type="non-terminal residue" evidence="1">
    <location>
        <position position="1"/>
    </location>
</feature>
<accession>A0A381U3F1</accession>
<dbReference type="EMBL" id="UINC01005518">
    <property type="protein sequence ID" value="SVA21837.1"/>
    <property type="molecule type" value="Genomic_DNA"/>
</dbReference>
<dbReference type="SUPFAM" id="SSF51395">
    <property type="entry name" value="FMN-linked oxidoreductases"/>
    <property type="match status" value="1"/>
</dbReference>
<reference evidence="1" key="1">
    <citation type="submission" date="2018-05" db="EMBL/GenBank/DDBJ databases">
        <authorList>
            <person name="Lanie J.A."/>
            <person name="Ng W.-L."/>
            <person name="Kazmierczak K.M."/>
            <person name="Andrzejewski T.M."/>
            <person name="Davidsen T.M."/>
            <person name="Wayne K.J."/>
            <person name="Tettelin H."/>
            <person name="Glass J.I."/>
            <person name="Rusch D."/>
            <person name="Podicherti R."/>
            <person name="Tsui H.-C.T."/>
            <person name="Winkler M.E."/>
        </authorList>
    </citation>
    <scope>NUCLEOTIDE SEQUENCE</scope>
</reference>
<gene>
    <name evidence="1" type="ORF">METZ01_LOCUS74691</name>
</gene>
<sequence length="69" mass="7882">GRADLVALARPHLTDPHFTLKAAAHYGYTPQFWPEQYLAGKMQAERLAQQDNTRLQEILLANRPKSHND</sequence>
<organism evidence="1">
    <name type="scientific">marine metagenome</name>
    <dbReference type="NCBI Taxonomy" id="408172"/>
    <lineage>
        <taxon>unclassified sequences</taxon>
        <taxon>metagenomes</taxon>
        <taxon>ecological metagenomes</taxon>
    </lineage>
</organism>
<protein>
    <recommendedName>
        <fullName evidence="2">NADH:flavin oxidoreductase/NADH oxidase N-terminal domain-containing protein</fullName>
    </recommendedName>
</protein>
<dbReference type="AlphaFoldDB" id="A0A381U3F1"/>